<evidence type="ECO:0000259" key="3">
    <source>
        <dbReference type="Pfam" id="PF03724"/>
    </source>
</evidence>
<dbReference type="RefSeq" id="WP_283739887.1">
    <property type="nucleotide sequence ID" value="NZ_JASJEV010000003.1"/>
</dbReference>
<dbReference type="InterPro" id="IPR005184">
    <property type="entry name" value="DUF306_Meta_HslJ"/>
</dbReference>
<evidence type="ECO:0000256" key="2">
    <source>
        <dbReference type="SAM" id="SignalP"/>
    </source>
</evidence>
<dbReference type="Pfam" id="PF03724">
    <property type="entry name" value="META"/>
    <property type="match status" value="1"/>
</dbReference>
<protein>
    <submittedName>
        <fullName evidence="4">META domain-containing protein</fullName>
    </submittedName>
</protein>
<dbReference type="PANTHER" id="PTHR35535:SF2">
    <property type="entry name" value="DUF306 DOMAIN-CONTAINING PROTEIN"/>
    <property type="match status" value="1"/>
</dbReference>
<dbReference type="EMBL" id="JASJEV010000003">
    <property type="protein sequence ID" value="MDJ1157895.1"/>
    <property type="molecule type" value="Genomic_DNA"/>
</dbReference>
<dbReference type="InterPro" id="IPR038670">
    <property type="entry name" value="HslJ-like_sf"/>
</dbReference>
<dbReference type="Gene3D" id="2.40.128.270">
    <property type="match status" value="1"/>
</dbReference>
<gene>
    <name evidence="4" type="ORF">QNA08_06570</name>
</gene>
<keyword evidence="2" id="KW-0732">Signal</keyword>
<name>A0ABT7AEU8_9HYPH</name>
<evidence type="ECO:0000313" key="4">
    <source>
        <dbReference type="EMBL" id="MDJ1157895.1"/>
    </source>
</evidence>
<dbReference type="InterPro" id="IPR053147">
    <property type="entry name" value="Hsp_HslJ-like"/>
</dbReference>
<dbReference type="PANTHER" id="PTHR35535">
    <property type="entry name" value="HEAT SHOCK PROTEIN HSLJ"/>
    <property type="match status" value="1"/>
</dbReference>
<keyword evidence="5" id="KW-1185">Reference proteome</keyword>
<dbReference type="Proteomes" id="UP001321492">
    <property type="component" value="Unassembled WGS sequence"/>
</dbReference>
<proteinExistence type="predicted"/>
<comment type="caution">
    <text evidence="4">The sequence shown here is derived from an EMBL/GenBank/DDBJ whole genome shotgun (WGS) entry which is preliminary data.</text>
</comment>
<evidence type="ECO:0000313" key="5">
    <source>
        <dbReference type="Proteomes" id="UP001321492"/>
    </source>
</evidence>
<feature type="domain" description="DUF306" evidence="3">
    <location>
        <begin position="52"/>
        <end position="153"/>
    </location>
</feature>
<sequence length="157" mass="16771">MLSRRLAAVLMVALAATPTFAQTARRGGPDSRSAAQQGEAPPQKQEKMFPLGTQWLAVSLNGKAYSGAHRPAFTIDQNFRARGFGGCNTFSATAYPLRQQGLGVGPLAMTKKDCGKEAMAAERAYLIAVRAAQKWDVVDGQLVLTGQGGTLKFERSL</sequence>
<feature type="region of interest" description="Disordered" evidence="1">
    <location>
        <begin position="22"/>
        <end position="46"/>
    </location>
</feature>
<feature type="chain" id="PRO_5047256439" evidence="2">
    <location>
        <begin position="22"/>
        <end position="157"/>
    </location>
</feature>
<feature type="signal peptide" evidence="2">
    <location>
        <begin position="1"/>
        <end position="21"/>
    </location>
</feature>
<accession>A0ABT7AEU8</accession>
<organism evidence="4 5">
    <name type="scientific">Chelatococcus albus</name>
    <dbReference type="NCBI Taxonomy" id="3047466"/>
    <lineage>
        <taxon>Bacteria</taxon>
        <taxon>Pseudomonadati</taxon>
        <taxon>Pseudomonadota</taxon>
        <taxon>Alphaproteobacteria</taxon>
        <taxon>Hyphomicrobiales</taxon>
        <taxon>Chelatococcaceae</taxon>
        <taxon>Chelatococcus</taxon>
    </lineage>
</organism>
<reference evidence="4 5" key="1">
    <citation type="submission" date="2023-05" db="EMBL/GenBank/DDBJ databases">
        <title>Chelatococcus sp. nov., a moderately thermophilic bacterium isolated from hot spring microbial mat.</title>
        <authorList>
            <person name="Hu C.-J."/>
            <person name="Li W.-J."/>
        </authorList>
    </citation>
    <scope>NUCLEOTIDE SEQUENCE [LARGE SCALE GENOMIC DNA]</scope>
    <source>
        <strain evidence="4 5">SYSU G07232</strain>
    </source>
</reference>
<evidence type="ECO:0000256" key="1">
    <source>
        <dbReference type="SAM" id="MobiDB-lite"/>
    </source>
</evidence>